<comment type="caution">
    <text evidence="2">The sequence shown here is derived from an EMBL/GenBank/DDBJ whole genome shotgun (WGS) entry which is preliminary data.</text>
</comment>
<feature type="transmembrane region" description="Helical" evidence="1">
    <location>
        <begin position="127"/>
        <end position="152"/>
    </location>
</feature>
<evidence type="ECO:0000313" key="2">
    <source>
        <dbReference type="EMBL" id="MBB4683761.1"/>
    </source>
</evidence>
<evidence type="ECO:0000256" key="1">
    <source>
        <dbReference type="SAM" id="Phobius"/>
    </source>
</evidence>
<dbReference type="RefSeq" id="WP_184778467.1">
    <property type="nucleotide sequence ID" value="NZ_JACHMG010000001.1"/>
</dbReference>
<accession>A0A840IMX4</accession>
<keyword evidence="1" id="KW-0812">Transmembrane</keyword>
<keyword evidence="3" id="KW-1185">Reference proteome</keyword>
<evidence type="ECO:0000313" key="3">
    <source>
        <dbReference type="Proteomes" id="UP000581769"/>
    </source>
</evidence>
<feature type="transmembrane region" description="Helical" evidence="1">
    <location>
        <begin position="164"/>
        <end position="186"/>
    </location>
</feature>
<proteinExistence type="predicted"/>
<organism evidence="2 3">
    <name type="scientific">Amycolatopsis jiangsuensis</name>
    <dbReference type="NCBI Taxonomy" id="1181879"/>
    <lineage>
        <taxon>Bacteria</taxon>
        <taxon>Bacillati</taxon>
        <taxon>Actinomycetota</taxon>
        <taxon>Actinomycetes</taxon>
        <taxon>Pseudonocardiales</taxon>
        <taxon>Pseudonocardiaceae</taxon>
        <taxon>Amycolatopsis</taxon>
    </lineage>
</organism>
<feature type="transmembrane region" description="Helical" evidence="1">
    <location>
        <begin position="39"/>
        <end position="58"/>
    </location>
</feature>
<protein>
    <submittedName>
        <fullName evidence="2">ABC-2 type transport system permease protein</fullName>
    </submittedName>
</protein>
<keyword evidence="1" id="KW-1133">Transmembrane helix</keyword>
<name>A0A840IMX4_9PSEU</name>
<dbReference type="Proteomes" id="UP000581769">
    <property type="component" value="Unassembled WGS sequence"/>
</dbReference>
<dbReference type="AlphaFoldDB" id="A0A840IMX4"/>
<sequence length="269" mass="27936">MTVAHEVAADRADTGRGKAGLLGAVRSEWTKFRTLRSSWWTLGVAFALLAAGVIVASVSTRSQHAAGGADAFSSSAPYVAAQTADFLVQWAAVILAVLMIASEYSTGSIRTTLQWVPNRGRMLMSKVLVLVPILFLVGLAVGVVGIGGAIIGLGEFGEPYPLSYATEVVLGIALYLPMVGVFCLGLATMLRSAASATVAAFVLLLILPSLLPSVGLKVVGAMLQGKAGSVLMSGIPNEYYGRPGAIVIALCWAVAAVLGGYLTLRRRDV</sequence>
<reference evidence="2 3" key="1">
    <citation type="submission" date="2020-08" db="EMBL/GenBank/DDBJ databases">
        <title>Sequencing the genomes of 1000 actinobacteria strains.</title>
        <authorList>
            <person name="Klenk H.-P."/>
        </authorList>
    </citation>
    <scope>NUCLEOTIDE SEQUENCE [LARGE SCALE GENOMIC DNA]</scope>
    <source>
        <strain evidence="2 3">DSM 45859</strain>
    </source>
</reference>
<keyword evidence="1" id="KW-0472">Membrane</keyword>
<dbReference type="EMBL" id="JACHMG010000001">
    <property type="protein sequence ID" value="MBB4683761.1"/>
    <property type="molecule type" value="Genomic_DNA"/>
</dbReference>
<feature type="transmembrane region" description="Helical" evidence="1">
    <location>
        <begin position="243"/>
        <end position="264"/>
    </location>
</feature>
<gene>
    <name evidence="2" type="ORF">BJY18_001246</name>
</gene>
<dbReference type="Pfam" id="PF12730">
    <property type="entry name" value="ABC2_membrane_4"/>
    <property type="match status" value="1"/>
</dbReference>
<feature type="transmembrane region" description="Helical" evidence="1">
    <location>
        <begin position="87"/>
        <end position="106"/>
    </location>
</feature>
<feature type="transmembrane region" description="Helical" evidence="1">
    <location>
        <begin position="198"/>
        <end position="223"/>
    </location>
</feature>